<evidence type="ECO:0000313" key="1">
    <source>
        <dbReference type="EMBL" id="CAI9615763.1"/>
    </source>
</evidence>
<dbReference type="EMBL" id="CATNWA010019931">
    <property type="protein sequence ID" value="CAI9615763.1"/>
    <property type="molecule type" value="Genomic_DNA"/>
</dbReference>
<protein>
    <submittedName>
        <fullName evidence="1">Uncharacterized protein</fullName>
    </submittedName>
</protein>
<reference evidence="1" key="1">
    <citation type="submission" date="2023-05" db="EMBL/GenBank/DDBJ databases">
        <authorList>
            <person name="Stuckert A."/>
        </authorList>
    </citation>
    <scope>NUCLEOTIDE SEQUENCE</scope>
</reference>
<name>A0ABN9H1Z4_9NEOB</name>
<accession>A0ABN9H1Z4</accession>
<evidence type="ECO:0000313" key="2">
    <source>
        <dbReference type="Proteomes" id="UP001162483"/>
    </source>
</evidence>
<gene>
    <name evidence="1" type="ORF">SPARVUS_LOCUS15287587</name>
</gene>
<dbReference type="Proteomes" id="UP001162483">
    <property type="component" value="Unassembled WGS sequence"/>
</dbReference>
<comment type="caution">
    <text evidence="1">The sequence shown here is derived from an EMBL/GenBank/DDBJ whole genome shotgun (WGS) entry which is preliminary data.</text>
</comment>
<sequence>MSLLTSLLTTFRISSHQCGWCRCGSARTSMQPHHPHRGMRTRRRVSLFLMARRPHWKTQPYWELRFSCGLQFPKKCRDFFSACDGAQESIQMNGLSCPCKTQPARPHICELGLRGQ</sequence>
<keyword evidence="2" id="KW-1185">Reference proteome</keyword>
<feature type="non-terminal residue" evidence="1">
    <location>
        <position position="116"/>
    </location>
</feature>
<organism evidence="1 2">
    <name type="scientific">Staurois parvus</name>
    <dbReference type="NCBI Taxonomy" id="386267"/>
    <lineage>
        <taxon>Eukaryota</taxon>
        <taxon>Metazoa</taxon>
        <taxon>Chordata</taxon>
        <taxon>Craniata</taxon>
        <taxon>Vertebrata</taxon>
        <taxon>Euteleostomi</taxon>
        <taxon>Amphibia</taxon>
        <taxon>Batrachia</taxon>
        <taxon>Anura</taxon>
        <taxon>Neobatrachia</taxon>
        <taxon>Ranoidea</taxon>
        <taxon>Ranidae</taxon>
        <taxon>Staurois</taxon>
    </lineage>
</organism>
<proteinExistence type="predicted"/>